<keyword evidence="5" id="KW-1185">Reference proteome</keyword>
<dbReference type="InterPro" id="IPR011701">
    <property type="entry name" value="MFS"/>
</dbReference>
<evidence type="ECO:0000259" key="3">
    <source>
        <dbReference type="PROSITE" id="PS50850"/>
    </source>
</evidence>
<dbReference type="PANTHER" id="PTHR11360:SF303">
    <property type="entry name" value="MAJOR FACILITATOR SUPERFAMILY (MFS) PROFILE DOMAIN-CONTAINING PROTEIN"/>
    <property type="match status" value="1"/>
</dbReference>
<dbReference type="InterPro" id="IPR036259">
    <property type="entry name" value="MFS_trans_sf"/>
</dbReference>
<evidence type="ECO:0000256" key="1">
    <source>
        <dbReference type="ARBA" id="ARBA00004141"/>
    </source>
</evidence>
<accession>V4AVQ7</accession>
<gene>
    <name evidence="4" type="ORF">LOTGIDRAFT_230704</name>
</gene>
<dbReference type="GeneID" id="20248381"/>
<feature type="transmembrane region" description="Helical" evidence="2">
    <location>
        <begin position="7"/>
        <end position="32"/>
    </location>
</feature>
<organism evidence="4 5">
    <name type="scientific">Lottia gigantea</name>
    <name type="common">Giant owl limpet</name>
    <dbReference type="NCBI Taxonomy" id="225164"/>
    <lineage>
        <taxon>Eukaryota</taxon>
        <taxon>Metazoa</taxon>
        <taxon>Spiralia</taxon>
        <taxon>Lophotrochozoa</taxon>
        <taxon>Mollusca</taxon>
        <taxon>Gastropoda</taxon>
        <taxon>Patellogastropoda</taxon>
        <taxon>Lottioidea</taxon>
        <taxon>Lottiidae</taxon>
        <taxon>Lottia</taxon>
    </lineage>
</organism>
<feature type="transmembrane region" description="Helical" evidence="2">
    <location>
        <begin position="44"/>
        <end position="68"/>
    </location>
</feature>
<feature type="transmembrane region" description="Helical" evidence="2">
    <location>
        <begin position="100"/>
        <end position="117"/>
    </location>
</feature>
<name>V4AVQ7_LOTGI</name>
<dbReference type="GO" id="GO:0008028">
    <property type="term" value="F:monocarboxylic acid transmembrane transporter activity"/>
    <property type="evidence" value="ECO:0007669"/>
    <property type="project" value="TreeGrafter"/>
</dbReference>
<evidence type="ECO:0000313" key="5">
    <source>
        <dbReference type="Proteomes" id="UP000030746"/>
    </source>
</evidence>
<dbReference type="KEGG" id="lgi:LOTGIDRAFT_230704"/>
<feature type="transmembrane region" description="Helical" evidence="2">
    <location>
        <begin position="330"/>
        <end position="352"/>
    </location>
</feature>
<feature type="transmembrane region" description="Helical" evidence="2">
    <location>
        <begin position="272"/>
        <end position="295"/>
    </location>
</feature>
<dbReference type="HOGENOM" id="CLU_001265_59_1_1"/>
<dbReference type="Proteomes" id="UP000030746">
    <property type="component" value="Unassembled WGS sequence"/>
</dbReference>
<feature type="domain" description="Major facilitator superfamily (MFS) profile" evidence="3">
    <location>
        <begin position="10"/>
        <end position="426"/>
    </location>
</feature>
<dbReference type="OMA" id="GSACIYV"/>
<dbReference type="EMBL" id="KB200521">
    <property type="protein sequence ID" value="ESP01438.1"/>
    <property type="molecule type" value="Genomic_DNA"/>
</dbReference>
<proteinExistence type="predicted"/>
<reference evidence="4 5" key="1">
    <citation type="journal article" date="2013" name="Nature">
        <title>Insights into bilaterian evolution from three spiralian genomes.</title>
        <authorList>
            <person name="Simakov O."/>
            <person name="Marletaz F."/>
            <person name="Cho S.J."/>
            <person name="Edsinger-Gonzales E."/>
            <person name="Havlak P."/>
            <person name="Hellsten U."/>
            <person name="Kuo D.H."/>
            <person name="Larsson T."/>
            <person name="Lv J."/>
            <person name="Arendt D."/>
            <person name="Savage R."/>
            <person name="Osoegawa K."/>
            <person name="de Jong P."/>
            <person name="Grimwood J."/>
            <person name="Chapman J.A."/>
            <person name="Shapiro H."/>
            <person name="Aerts A."/>
            <person name="Otillar R.P."/>
            <person name="Terry A.Y."/>
            <person name="Boore J.L."/>
            <person name="Grigoriev I.V."/>
            <person name="Lindberg D.R."/>
            <person name="Seaver E.C."/>
            <person name="Weisblat D.A."/>
            <person name="Putnam N.H."/>
            <person name="Rokhsar D.S."/>
        </authorList>
    </citation>
    <scope>NUCLEOTIDE SEQUENCE [LARGE SCALE GENOMIC DNA]</scope>
</reference>
<sequence>MEGGKWGLIIIFSAFMIQFLAFGTSFAMGVYTVEFLDYFDNDTFAVSFILSINIGMFLGSGPIVSFLMTKFTHRTLAIVGGFMSFVGVLMMPVLPYLPALYFFYGIINAVGCCMAYTPSHVLSGLYYNKYQSLSTGVATSGSGLGSAVMPIVIGYLIEEYSWKGSLYIVSAMNLNIVVFAALLRPVPISSEGTFLKESQNCSEKMISEEKEKVKIQPKFVLCLKNIVKKHFFIFHDFGFVVYCLNNVCWNFTCGVTMTFIPDYLVIQGIPRIDAAFIVTICGLGTFVGGVAGAILGNITIINRIFLFSLSNILTGISCFIFVWISSYSNYLAVGFVYGFCFGITLGLLLVLVTDILGVENLGHGLGYLLMANGIGAFLGPPVAGYLDEVYGGYEPGIYTAGVVAIIGGLLLLLIPLFNFFTNKSQKRTQCTETELMECEIPLKT</sequence>
<feature type="transmembrane region" description="Helical" evidence="2">
    <location>
        <begin position="237"/>
        <end position="260"/>
    </location>
</feature>
<evidence type="ECO:0000256" key="2">
    <source>
        <dbReference type="SAM" id="Phobius"/>
    </source>
</evidence>
<feature type="transmembrane region" description="Helical" evidence="2">
    <location>
        <begin position="164"/>
        <end position="183"/>
    </location>
</feature>
<feature type="transmembrane region" description="Helical" evidence="2">
    <location>
        <begin position="137"/>
        <end position="158"/>
    </location>
</feature>
<keyword evidence="2" id="KW-1133">Transmembrane helix</keyword>
<feature type="transmembrane region" description="Helical" evidence="2">
    <location>
        <begin position="75"/>
        <end position="94"/>
    </location>
</feature>
<protein>
    <recommendedName>
        <fullName evidence="3">Major facilitator superfamily (MFS) profile domain-containing protein</fullName>
    </recommendedName>
</protein>
<dbReference type="PANTHER" id="PTHR11360">
    <property type="entry name" value="MONOCARBOXYLATE TRANSPORTER"/>
    <property type="match status" value="1"/>
</dbReference>
<dbReference type="RefSeq" id="XP_009048072.1">
    <property type="nucleotide sequence ID" value="XM_009049824.1"/>
</dbReference>
<dbReference type="SUPFAM" id="SSF103473">
    <property type="entry name" value="MFS general substrate transporter"/>
    <property type="match status" value="1"/>
</dbReference>
<feature type="transmembrane region" description="Helical" evidence="2">
    <location>
        <begin position="397"/>
        <end position="420"/>
    </location>
</feature>
<dbReference type="AlphaFoldDB" id="V4AVQ7"/>
<keyword evidence="2" id="KW-0472">Membrane</keyword>
<dbReference type="GO" id="GO:0016020">
    <property type="term" value="C:membrane"/>
    <property type="evidence" value="ECO:0007669"/>
    <property type="project" value="UniProtKB-SubCell"/>
</dbReference>
<dbReference type="InterPro" id="IPR050327">
    <property type="entry name" value="Proton-linked_MCT"/>
</dbReference>
<evidence type="ECO:0000313" key="4">
    <source>
        <dbReference type="EMBL" id="ESP01438.1"/>
    </source>
</evidence>
<dbReference type="Gene3D" id="1.20.1250.20">
    <property type="entry name" value="MFS general substrate transporter like domains"/>
    <property type="match status" value="1"/>
</dbReference>
<feature type="transmembrane region" description="Helical" evidence="2">
    <location>
        <begin position="304"/>
        <end position="324"/>
    </location>
</feature>
<dbReference type="PROSITE" id="PS50850">
    <property type="entry name" value="MFS"/>
    <property type="match status" value="1"/>
</dbReference>
<feature type="transmembrane region" description="Helical" evidence="2">
    <location>
        <begin position="364"/>
        <end position="385"/>
    </location>
</feature>
<keyword evidence="2" id="KW-0812">Transmembrane</keyword>
<dbReference type="CTD" id="20248381"/>
<dbReference type="InterPro" id="IPR020846">
    <property type="entry name" value="MFS_dom"/>
</dbReference>
<dbReference type="OrthoDB" id="6499973at2759"/>
<comment type="subcellular location">
    <subcellularLocation>
        <location evidence="1">Membrane</location>
        <topology evidence="1">Multi-pass membrane protein</topology>
    </subcellularLocation>
</comment>
<dbReference type="Pfam" id="PF07690">
    <property type="entry name" value="MFS_1"/>
    <property type="match status" value="1"/>
</dbReference>